<organism evidence="1 2">
    <name type="scientific">Phyllosticta citricarpa</name>
    <dbReference type="NCBI Taxonomy" id="55181"/>
    <lineage>
        <taxon>Eukaryota</taxon>
        <taxon>Fungi</taxon>
        <taxon>Dikarya</taxon>
        <taxon>Ascomycota</taxon>
        <taxon>Pezizomycotina</taxon>
        <taxon>Dothideomycetes</taxon>
        <taxon>Dothideomycetes incertae sedis</taxon>
        <taxon>Botryosphaeriales</taxon>
        <taxon>Phyllostictaceae</taxon>
        <taxon>Phyllosticta</taxon>
    </lineage>
</organism>
<proteinExistence type="predicted"/>
<dbReference type="Proteomes" id="UP001365128">
    <property type="component" value="Unassembled WGS sequence"/>
</dbReference>
<dbReference type="EMBL" id="JBBPDW010000020">
    <property type="protein sequence ID" value="KAK7543519.1"/>
    <property type="molecule type" value="Genomic_DNA"/>
</dbReference>
<sequence>MHTSLLYHLSTTTATTTILRLVSLSASASGQDHTTTSFAARHDTHRIGTDSPTDRRIDGVRLSCRRRLRRHHHHHYRSRSLACPRAFVITTAPHRSILPLPLPLPCSSLLPRPNRPWSLVLGPSTVFCHHTAHGSAQWCWCWCYWLTHAHIRSLAGRLHIRGKGKGGGGGEDTHTHTHTFLIWRRLRPYLLFFVPSIHRSTRLFPARARSFITSHHGT</sequence>
<accession>A0ABR1M725</accession>
<keyword evidence="2" id="KW-1185">Reference proteome</keyword>
<comment type="caution">
    <text evidence="1">The sequence shown here is derived from an EMBL/GenBank/DDBJ whole genome shotgun (WGS) entry which is preliminary data.</text>
</comment>
<reference evidence="1 2" key="1">
    <citation type="submission" date="2024-04" db="EMBL/GenBank/DDBJ databases">
        <title>Phyllosticta paracitricarpa is synonymous to the EU quarantine fungus P. citricarpa based on phylogenomic analyses.</title>
        <authorList>
            <consortium name="Lawrence Berkeley National Laboratory"/>
            <person name="Van Ingen-Buijs V.A."/>
            <person name="Van Westerhoven A.C."/>
            <person name="Haridas S."/>
            <person name="Skiadas P."/>
            <person name="Martin F."/>
            <person name="Groenewald J.Z."/>
            <person name="Crous P.W."/>
            <person name="Seidl M.F."/>
        </authorList>
    </citation>
    <scope>NUCLEOTIDE SEQUENCE [LARGE SCALE GENOMIC DNA]</scope>
    <source>
        <strain evidence="1 2">CBS 122670</strain>
    </source>
</reference>
<evidence type="ECO:0008006" key="3">
    <source>
        <dbReference type="Google" id="ProtNLM"/>
    </source>
</evidence>
<protein>
    <recommendedName>
        <fullName evidence="3">Secreted protein</fullName>
    </recommendedName>
</protein>
<evidence type="ECO:0000313" key="1">
    <source>
        <dbReference type="EMBL" id="KAK7543519.1"/>
    </source>
</evidence>
<name>A0ABR1M725_9PEZI</name>
<evidence type="ECO:0000313" key="2">
    <source>
        <dbReference type="Proteomes" id="UP001365128"/>
    </source>
</evidence>
<gene>
    <name evidence="1" type="ORF">IWX46DRAFT_151451</name>
</gene>